<proteinExistence type="predicted"/>
<evidence type="ECO:0000313" key="1">
    <source>
        <dbReference type="EMBL" id="SBL66872.1"/>
    </source>
</evidence>
<comment type="caution">
    <text evidence="1">The sequence shown here is derived from an EMBL/GenBank/DDBJ whole genome shotgun (WGS) entry which is preliminary data.</text>
</comment>
<dbReference type="RefSeq" id="WP_064384444.1">
    <property type="nucleotide sequence ID" value="NZ_CP172746.1"/>
</dbReference>
<protein>
    <submittedName>
        <fullName evidence="1">Uncharacterized protein</fullName>
    </submittedName>
</protein>
<name>A0A8G2A8A3_RAOPL</name>
<organism evidence="1 2">
    <name type="scientific">Raoultella planticola</name>
    <name type="common">Klebsiella planticola</name>
    <dbReference type="NCBI Taxonomy" id="575"/>
    <lineage>
        <taxon>Bacteria</taxon>
        <taxon>Pseudomonadati</taxon>
        <taxon>Pseudomonadota</taxon>
        <taxon>Gammaproteobacteria</taxon>
        <taxon>Enterobacterales</taxon>
        <taxon>Enterobacteriaceae</taxon>
        <taxon>Klebsiella/Raoultella group</taxon>
        <taxon>Raoultella</taxon>
    </lineage>
</organism>
<sequence>MINVQVSFYSLRFKNYRQYSCDVENDDLIKNILLQICNNMGISFLDPIDTYSKEELGAILYSYVDDVEFAYLSNGIQNKEVISLEKLKNDFSKNIKA</sequence>
<dbReference type="Proteomes" id="UP000078124">
    <property type="component" value="Unassembled WGS sequence"/>
</dbReference>
<dbReference type="EMBL" id="FLAC01000003">
    <property type="protein sequence ID" value="SBL66872.1"/>
    <property type="molecule type" value="Genomic_DNA"/>
</dbReference>
<reference evidence="1 2" key="1">
    <citation type="submission" date="2016-05" db="EMBL/GenBank/DDBJ databases">
        <authorList>
            <consortium name="Pathogen Informatics"/>
        </authorList>
    </citation>
    <scope>NUCLEOTIDE SEQUENCE [LARGE SCALE GENOMIC DNA]</scope>
    <source>
        <strain evidence="1 2">2880STDY5682802</strain>
    </source>
</reference>
<gene>
    <name evidence="1" type="ORF">SAMEA2273876_01307</name>
</gene>
<evidence type="ECO:0000313" key="2">
    <source>
        <dbReference type="Proteomes" id="UP000078124"/>
    </source>
</evidence>
<dbReference type="AlphaFoldDB" id="A0A8G2A8A3"/>
<accession>A0A8G2A8A3</accession>